<dbReference type="AlphaFoldDB" id="A0A9D3MYF3"/>
<dbReference type="Pfam" id="PF06189">
    <property type="entry name" value="5-nucleotidase"/>
    <property type="match status" value="1"/>
</dbReference>
<dbReference type="PANTHER" id="PTHR31367">
    <property type="entry name" value="CYTOSOLIC 5'-NUCLEOTIDASE 1 FAMILY MEMBER"/>
    <property type="match status" value="1"/>
</dbReference>
<protein>
    <recommendedName>
        <fullName evidence="3">5'-nucleotidase</fullName>
    </recommendedName>
</protein>
<dbReference type="InterPro" id="IPR010394">
    <property type="entry name" value="5-nucleotidase"/>
</dbReference>
<organism evidence="1 2">
    <name type="scientific">Anguilla anguilla</name>
    <name type="common">European freshwater eel</name>
    <name type="synonym">Muraena anguilla</name>
    <dbReference type="NCBI Taxonomy" id="7936"/>
    <lineage>
        <taxon>Eukaryota</taxon>
        <taxon>Metazoa</taxon>
        <taxon>Chordata</taxon>
        <taxon>Craniata</taxon>
        <taxon>Vertebrata</taxon>
        <taxon>Euteleostomi</taxon>
        <taxon>Actinopterygii</taxon>
        <taxon>Neopterygii</taxon>
        <taxon>Teleostei</taxon>
        <taxon>Anguilliformes</taxon>
        <taxon>Anguillidae</taxon>
        <taxon>Anguilla</taxon>
    </lineage>
</organism>
<accession>A0A9D3MYF3</accession>
<comment type="caution">
    <text evidence="1">The sequence shown here is derived from an EMBL/GenBank/DDBJ whole genome shotgun (WGS) entry which is preliminary data.</text>
</comment>
<evidence type="ECO:0000313" key="1">
    <source>
        <dbReference type="EMBL" id="KAG5856012.1"/>
    </source>
</evidence>
<dbReference type="EMBL" id="JAFIRN010000001">
    <property type="protein sequence ID" value="KAG5856012.1"/>
    <property type="molecule type" value="Genomic_DNA"/>
</dbReference>
<dbReference type="GO" id="GO:0005829">
    <property type="term" value="C:cytosol"/>
    <property type="evidence" value="ECO:0007669"/>
    <property type="project" value="TreeGrafter"/>
</dbReference>
<gene>
    <name evidence="1" type="ORF">ANANG_G00003260</name>
</gene>
<dbReference type="GO" id="GO:0000287">
    <property type="term" value="F:magnesium ion binding"/>
    <property type="evidence" value="ECO:0007669"/>
    <property type="project" value="InterPro"/>
</dbReference>
<dbReference type="GO" id="GO:0009117">
    <property type="term" value="P:nucleotide metabolic process"/>
    <property type="evidence" value="ECO:0007669"/>
    <property type="project" value="InterPro"/>
</dbReference>
<sequence>MSPLAEKYSKPSLSEIRIREDDISKLAGNILYLTEDPEKAENAIEIGHAAAIMFPNDQEVQWSDERQLRVAFDGDGVLFSDESEVVFKKKGLEAYTENEDDSEDIPLAEGPLRCFLAALGNMEKKFHAKGLYKPCPVQTYLVTSRDPVISGTRALKTLKSWGLELTQGFFLCGRPKGPLLQVISPHIFFDDQKPHIDGARKLGIFSAHVPYGIGYETYKCAAQEAKAEVINYGDK</sequence>
<dbReference type="PANTHER" id="PTHR31367:SF5">
    <property type="entry name" value="CYTOSOLIC 5'-NUCLEOTIDASE 1A"/>
    <property type="match status" value="1"/>
</dbReference>
<dbReference type="GO" id="GO:0046085">
    <property type="term" value="P:adenosine metabolic process"/>
    <property type="evidence" value="ECO:0007669"/>
    <property type="project" value="TreeGrafter"/>
</dbReference>
<dbReference type="GO" id="GO:0008253">
    <property type="term" value="F:5'-nucleotidase activity"/>
    <property type="evidence" value="ECO:0007669"/>
    <property type="project" value="InterPro"/>
</dbReference>
<dbReference type="Proteomes" id="UP001044222">
    <property type="component" value="Unassembled WGS sequence"/>
</dbReference>
<keyword evidence="2" id="KW-1185">Reference proteome</keyword>
<reference evidence="1" key="1">
    <citation type="submission" date="2021-01" db="EMBL/GenBank/DDBJ databases">
        <title>A chromosome-scale assembly of European eel, Anguilla anguilla.</title>
        <authorList>
            <person name="Henkel C."/>
            <person name="Jong-Raadsen S.A."/>
            <person name="Dufour S."/>
            <person name="Weltzien F.-A."/>
            <person name="Palstra A.P."/>
            <person name="Pelster B."/>
            <person name="Spaink H.P."/>
            <person name="Van Den Thillart G.E."/>
            <person name="Jansen H."/>
            <person name="Zahm M."/>
            <person name="Klopp C."/>
            <person name="Cedric C."/>
            <person name="Louis A."/>
            <person name="Berthelot C."/>
            <person name="Parey E."/>
            <person name="Roest Crollius H."/>
            <person name="Montfort J."/>
            <person name="Robinson-Rechavi M."/>
            <person name="Bucao C."/>
            <person name="Bouchez O."/>
            <person name="Gislard M."/>
            <person name="Lluch J."/>
            <person name="Milhes M."/>
            <person name="Lampietro C."/>
            <person name="Lopez Roques C."/>
            <person name="Donnadieu C."/>
            <person name="Braasch I."/>
            <person name="Desvignes T."/>
            <person name="Postlethwait J."/>
            <person name="Bobe J."/>
            <person name="Guiguen Y."/>
            <person name="Dirks R."/>
        </authorList>
    </citation>
    <scope>NUCLEOTIDE SEQUENCE</scope>
    <source>
        <strain evidence="1">Tag_6206</strain>
        <tissue evidence="1">Liver</tissue>
    </source>
</reference>
<evidence type="ECO:0000313" key="2">
    <source>
        <dbReference type="Proteomes" id="UP001044222"/>
    </source>
</evidence>
<dbReference type="GO" id="GO:0000166">
    <property type="term" value="F:nucleotide binding"/>
    <property type="evidence" value="ECO:0007669"/>
    <property type="project" value="InterPro"/>
</dbReference>
<name>A0A9D3MYF3_ANGAN</name>
<evidence type="ECO:0008006" key="3">
    <source>
        <dbReference type="Google" id="ProtNLM"/>
    </source>
</evidence>
<proteinExistence type="predicted"/>